<evidence type="ECO:0000256" key="1">
    <source>
        <dbReference type="SAM" id="MobiDB-lite"/>
    </source>
</evidence>
<name>X0T848_9ZZZZ</name>
<evidence type="ECO:0000313" key="2">
    <source>
        <dbReference type="EMBL" id="GAF89673.1"/>
    </source>
</evidence>
<reference evidence="2" key="1">
    <citation type="journal article" date="2014" name="Front. Microbiol.">
        <title>High frequency of phylogenetically diverse reductive dehalogenase-homologous genes in deep subseafloor sedimentary metagenomes.</title>
        <authorList>
            <person name="Kawai M."/>
            <person name="Futagami T."/>
            <person name="Toyoda A."/>
            <person name="Takaki Y."/>
            <person name="Nishi S."/>
            <person name="Hori S."/>
            <person name="Arai W."/>
            <person name="Tsubouchi T."/>
            <person name="Morono Y."/>
            <person name="Uchiyama I."/>
            <person name="Ito T."/>
            <person name="Fujiyama A."/>
            <person name="Inagaki F."/>
            <person name="Takami H."/>
        </authorList>
    </citation>
    <scope>NUCLEOTIDE SEQUENCE</scope>
    <source>
        <strain evidence="2">Expedition CK06-06</strain>
    </source>
</reference>
<sequence length="39" mass="4306">MLVPDTQYAGEVSRAKRSASSGEGPVQFQHLDLKTKNRC</sequence>
<comment type="caution">
    <text evidence="2">The sequence shown here is derived from an EMBL/GenBank/DDBJ whole genome shotgun (WGS) entry which is preliminary data.</text>
</comment>
<proteinExistence type="predicted"/>
<gene>
    <name evidence="2" type="ORF">S01H1_27415</name>
</gene>
<protein>
    <submittedName>
        <fullName evidence="2">Uncharacterized protein</fullName>
    </submittedName>
</protein>
<feature type="region of interest" description="Disordered" evidence="1">
    <location>
        <begin position="1"/>
        <end position="39"/>
    </location>
</feature>
<organism evidence="2">
    <name type="scientific">marine sediment metagenome</name>
    <dbReference type="NCBI Taxonomy" id="412755"/>
    <lineage>
        <taxon>unclassified sequences</taxon>
        <taxon>metagenomes</taxon>
        <taxon>ecological metagenomes</taxon>
    </lineage>
</organism>
<dbReference type="AlphaFoldDB" id="X0T848"/>
<feature type="non-terminal residue" evidence="2">
    <location>
        <position position="39"/>
    </location>
</feature>
<accession>X0T848</accession>
<dbReference type="EMBL" id="BARS01016689">
    <property type="protein sequence ID" value="GAF89673.1"/>
    <property type="molecule type" value="Genomic_DNA"/>
</dbReference>